<accession>A0A4U2Z240</accession>
<protein>
    <submittedName>
        <fullName evidence="1">Uncharacterized protein</fullName>
    </submittedName>
</protein>
<evidence type="ECO:0000313" key="1">
    <source>
        <dbReference type="EMBL" id="TKI67550.1"/>
    </source>
</evidence>
<keyword evidence="2" id="KW-1185">Reference proteome</keyword>
<proteinExistence type="predicted"/>
<comment type="caution">
    <text evidence="1">The sequence shown here is derived from an EMBL/GenBank/DDBJ whole genome shotgun (WGS) entry which is preliminary data.</text>
</comment>
<organism evidence="1 2">
    <name type="scientific">Lysinibacillus mangiferihumi</name>
    <dbReference type="NCBI Taxonomy" id="1130819"/>
    <lineage>
        <taxon>Bacteria</taxon>
        <taxon>Bacillati</taxon>
        <taxon>Bacillota</taxon>
        <taxon>Bacilli</taxon>
        <taxon>Bacillales</taxon>
        <taxon>Bacillaceae</taxon>
        <taxon>Lysinibacillus</taxon>
    </lineage>
</organism>
<reference evidence="1 2" key="1">
    <citation type="submission" date="2019-04" db="EMBL/GenBank/DDBJ databases">
        <title>Lysinibacillus genome sequencing.</title>
        <authorList>
            <person name="Dunlap C."/>
        </authorList>
    </citation>
    <scope>NUCLEOTIDE SEQUENCE [LARGE SCALE GENOMIC DNA]</scope>
    <source>
        <strain evidence="1 2">CCTCC AB 2010389</strain>
    </source>
</reference>
<gene>
    <name evidence="1" type="ORF">FC756_12830</name>
</gene>
<dbReference type="Proteomes" id="UP000308744">
    <property type="component" value="Unassembled WGS sequence"/>
</dbReference>
<dbReference type="RefSeq" id="WP_107897798.1">
    <property type="nucleotide sequence ID" value="NZ_PYWM01000060.1"/>
</dbReference>
<dbReference type="AlphaFoldDB" id="A0A4U2Z240"/>
<evidence type="ECO:0000313" key="2">
    <source>
        <dbReference type="Proteomes" id="UP000308744"/>
    </source>
</evidence>
<name>A0A4U2Z240_9BACI</name>
<sequence>MAKKVKNGAKAVVLAFKNTCQKAKQKIKEVYNQTKQQIKTTVKQTKQVMKEKVLPTQVTQKTTGKSRVKAKDWTGHKNRINSEDELKALLDERRKTRVIGSDGEPIMTLMDKRKVVSAESTATPDGLAPYAVMGYSVFIEDYVTMTDR</sequence>
<dbReference type="EMBL" id="SZPU01000047">
    <property type="protein sequence ID" value="TKI67550.1"/>
    <property type="molecule type" value="Genomic_DNA"/>
</dbReference>